<feature type="domain" description="Prokaryotic pPIWI-RE MID" evidence="4">
    <location>
        <begin position="416"/>
        <end position="513"/>
    </location>
</feature>
<dbReference type="Pfam" id="PF18157">
    <property type="entry name" value="MID_pPIWI_RE"/>
    <property type="match status" value="1"/>
</dbReference>
<keyword evidence="6" id="KW-1185">Reference proteome</keyword>
<feature type="domain" description="pPIWI-RE module N-terminal" evidence="3">
    <location>
        <begin position="6"/>
        <end position="342"/>
    </location>
</feature>
<proteinExistence type="predicted"/>
<dbReference type="Proteomes" id="UP000319769">
    <property type="component" value="Unassembled WGS sequence"/>
</dbReference>
<evidence type="ECO:0000313" key="5">
    <source>
        <dbReference type="EMBL" id="KAA9161580.1"/>
    </source>
</evidence>
<dbReference type="InterPro" id="IPR025085">
    <property type="entry name" value="pPIWI_RE_X"/>
</dbReference>
<dbReference type="Pfam" id="PF13032">
    <property type="entry name" value="RNaseH_pPIWI_RE"/>
    <property type="match status" value="1"/>
</dbReference>
<dbReference type="Pfam" id="PF13111">
    <property type="entry name" value="pPIWI_RE_X"/>
    <property type="match status" value="1"/>
</dbReference>
<dbReference type="EMBL" id="VMNW02000016">
    <property type="protein sequence ID" value="KAA9161580.1"/>
    <property type="molecule type" value="Genomic_DNA"/>
</dbReference>
<sequence>MLSTLAYRIPREHITALLGTVTAYPLSEDFVTAWSTLPGEQPRYSALATGLVAATGKPVRLFGETTLGGRDTEEGTKALLLTTDNGLDNRLRIAVRAWERHLRSGGVPVLPELIPEPEAARPFTDFFEFRPGHAPHAPAWVFRVAAWQIARALAAHPIAVDTREIRLRMDTVGRVVAWDSHDLVQSPRGNAFSLANVTVQLVTRPGIEDPVLAFDAHLSRLDPQRQWYRNAWVEREEGQAPIPYLPVPARKVRTNGEYANRFDPAIATILADCQLAPLQVPEDEEWPGKFRPKLRSTGFHALGSGLGPRFMARLHEHITACLPLLVPLTYVSDTAIKLPRRITKYSPGGLLPQTIGPTGHKKLTIACLYRTPEARKRMFDELEKLTGIRPVDTVPTVVHERLTVINRYCPALLDHQTINRAAELDAIELPADPEVLVGAWVETEYHPEMEKPQLDAKPHLRRLLAHRGIPAQFLATEPAALPPGAKPQKPGSKEHSARAALRDLLRACGVLDERIRDSVAKKDLTTRLNRRTLLVGISARAQQTRTGPSSFVLVMTAVLADPDHLEHWRVLVYSELRHRWVRAAEGVTDFHAGPIGSLHFGRSGEKATLTRAEVERRLRALVTSDLAGFPVVVFVDAQATRTVWPGLRNPQIGEGELPGDTLRATGADVAVVRTHADMADLGRPVARLDRRNRPHDPRQPAAPGKGVYKLTEAKIPSWLFGGASVTLLAKGGNAGAKYTRWTLPGKDRAELGIPWHSYTGREIVVVRTGRWRSVELAAMAARLCEQPIAWDGRTLTPSPLHLGISMDKDHPDYRLKGEDAY</sequence>
<dbReference type="OrthoDB" id="4561883at2"/>
<gene>
    <name evidence="5" type="ORF">FPZ12_013800</name>
</gene>
<name>A0A5N0V955_9PSEU</name>
<reference evidence="5" key="1">
    <citation type="submission" date="2019-09" db="EMBL/GenBank/DDBJ databases">
        <authorList>
            <person name="Teo W.F.A."/>
            <person name="Duangmal K."/>
        </authorList>
    </citation>
    <scope>NUCLEOTIDE SEQUENCE [LARGE SCALE GENOMIC DNA]</scope>
    <source>
        <strain evidence="5">K81G1</strain>
    </source>
</reference>
<feature type="region of interest" description="Disordered" evidence="1">
    <location>
        <begin position="478"/>
        <end position="497"/>
    </location>
</feature>
<evidence type="ECO:0000259" key="4">
    <source>
        <dbReference type="Pfam" id="PF18157"/>
    </source>
</evidence>
<accession>A0A5N0V955</accession>
<dbReference type="AlphaFoldDB" id="A0A5N0V955"/>
<dbReference type="RefSeq" id="WP_144746063.1">
    <property type="nucleotide sequence ID" value="NZ_VMNW02000016.1"/>
</dbReference>
<protein>
    <submittedName>
        <fullName evidence="5">DUF3893 domain-containing protein</fullName>
    </submittedName>
</protein>
<comment type="caution">
    <text evidence="5">The sequence shown here is derived from an EMBL/GenBank/DDBJ whole genome shotgun (WGS) entry which is preliminary data.</text>
</comment>
<evidence type="ECO:0000259" key="2">
    <source>
        <dbReference type="Pfam" id="PF13032"/>
    </source>
</evidence>
<evidence type="ECO:0000256" key="1">
    <source>
        <dbReference type="SAM" id="MobiDB-lite"/>
    </source>
</evidence>
<dbReference type="InterPro" id="IPR024996">
    <property type="entry name" value="RNaseH_pPIWI_RE"/>
</dbReference>
<evidence type="ECO:0000313" key="6">
    <source>
        <dbReference type="Proteomes" id="UP000319769"/>
    </source>
</evidence>
<dbReference type="InterPro" id="IPR040496">
    <property type="entry name" value="MID_pPIWI_RE"/>
</dbReference>
<feature type="domain" description="pPIWI-RE RNaseH" evidence="2">
    <location>
        <begin position="534"/>
        <end position="812"/>
    </location>
</feature>
<evidence type="ECO:0000259" key="3">
    <source>
        <dbReference type="Pfam" id="PF13111"/>
    </source>
</evidence>
<organism evidence="5 6">
    <name type="scientific">Amycolatopsis acidicola</name>
    <dbReference type="NCBI Taxonomy" id="2596893"/>
    <lineage>
        <taxon>Bacteria</taxon>
        <taxon>Bacillati</taxon>
        <taxon>Actinomycetota</taxon>
        <taxon>Actinomycetes</taxon>
        <taxon>Pseudonocardiales</taxon>
        <taxon>Pseudonocardiaceae</taxon>
        <taxon>Amycolatopsis</taxon>
    </lineage>
</organism>